<dbReference type="EMBL" id="JANJHC010000037">
    <property type="protein sequence ID" value="MDA5624172.1"/>
    <property type="molecule type" value="Genomic_DNA"/>
</dbReference>
<dbReference type="InterPro" id="IPR055634">
    <property type="entry name" value="DUF7210"/>
</dbReference>
<feature type="compositionally biased region" description="Basic and acidic residues" evidence="1">
    <location>
        <begin position="72"/>
        <end position="86"/>
    </location>
</feature>
<name>A0A9X3URS2_PASMD</name>
<evidence type="ECO:0000259" key="2">
    <source>
        <dbReference type="Pfam" id="PF23843"/>
    </source>
</evidence>
<feature type="domain" description="DUF7210" evidence="2">
    <location>
        <begin position="15"/>
        <end position="39"/>
    </location>
</feature>
<dbReference type="RefSeq" id="WP_151248967.1">
    <property type="nucleotide sequence ID" value="NZ_JADMLI010000024.1"/>
</dbReference>
<dbReference type="Proteomes" id="UP001145481">
    <property type="component" value="Unassembled WGS sequence"/>
</dbReference>
<evidence type="ECO:0000313" key="4">
    <source>
        <dbReference type="Proteomes" id="UP001145481"/>
    </source>
</evidence>
<evidence type="ECO:0000313" key="3">
    <source>
        <dbReference type="EMBL" id="MDA5624172.1"/>
    </source>
</evidence>
<evidence type="ECO:0000256" key="1">
    <source>
        <dbReference type="SAM" id="MobiDB-lite"/>
    </source>
</evidence>
<feature type="region of interest" description="Disordered" evidence="1">
    <location>
        <begin position="53"/>
        <end position="86"/>
    </location>
</feature>
<gene>
    <name evidence="3" type="ORF">NM948_11615</name>
</gene>
<reference evidence="3" key="1">
    <citation type="submission" date="2022-07" db="EMBL/GenBank/DDBJ databases">
        <title>Genome-based characterization of novel serogroup A variants of Pasteurella multocida.</title>
        <authorList>
            <person name="Prajapati A."/>
            <person name="Yogisharadhya R."/>
            <person name="Mohanty N."/>
            <person name="Chanda M."/>
            <person name="Mendem S.K."/>
            <person name="Siddaramappa S."/>
            <person name="Shivachandra S.B."/>
        </authorList>
    </citation>
    <scope>NUCLEOTIDE SEQUENCE</scope>
    <source>
        <strain evidence="3">NIVEDIPm19</strain>
    </source>
</reference>
<organism evidence="3 4">
    <name type="scientific">Pasteurella multocida</name>
    <dbReference type="NCBI Taxonomy" id="747"/>
    <lineage>
        <taxon>Bacteria</taxon>
        <taxon>Pseudomonadati</taxon>
        <taxon>Pseudomonadota</taxon>
        <taxon>Gammaproteobacteria</taxon>
        <taxon>Pasteurellales</taxon>
        <taxon>Pasteurellaceae</taxon>
        <taxon>Pasteurella</taxon>
    </lineage>
</organism>
<sequence>MTKQEVIIAIVVGSALHHNGKHYAVGDEITVTPEEFSQLSIYLQSKDEALKAREQAEREAQATAATLASQADSEREALEKELEASREAHAKAEALAAENGLRAEQAAAKVAELEAVLADKETEIAKLSADLTACKKAEKGKTQKADSNNEPA</sequence>
<accession>A0A9X3URS2</accession>
<dbReference type="Pfam" id="PF23843">
    <property type="entry name" value="DUF7210"/>
    <property type="match status" value="1"/>
</dbReference>
<comment type="caution">
    <text evidence="3">The sequence shown here is derived from an EMBL/GenBank/DDBJ whole genome shotgun (WGS) entry which is preliminary data.</text>
</comment>
<protein>
    <recommendedName>
        <fullName evidence="2">DUF7210 domain-containing protein</fullName>
    </recommendedName>
</protein>
<proteinExistence type="predicted"/>
<dbReference type="AlphaFoldDB" id="A0A9X3URS2"/>